<comment type="pathway">
    <text evidence="5">Amino-acid biosynthesis; D-alanine biosynthesis; D-alanine from L-alanine: step 1/1.</text>
</comment>
<evidence type="ECO:0000256" key="6">
    <source>
        <dbReference type="PIRSR" id="PIRSR600821-50"/>
    </source>
</evidence>
<dbReference type="EC" id="5.1.1.1" evidence="5"/>
<dbReference type="Gene3D" id="2.40.37.10">
    <property type="entry name" value="Lyase, Ornithine Decarboxylase, Chain A, domain 1"/>
    <property type="match status" value="1"/>
</dbReference>
<feature type="modified residue" description="N6-(pyridoxal phosphate)lysine" evidence="5 6">
    <location>
        <position position="39"/>
    </location>
</feature>
<feature type="binding site" evidence="5 7">
    <location>
        <position position="137"/>
    </location>
    <ligand>
        <name>substrate</name>
    </ligand>
</feature>
<comment type="catalytic activity">
    <reaction evidence="1 5">
        <text>L-alanine = D-alanine</text>
        <dbReference type="Rhea" id="RHEA:20249"/>
        <dbReference type="ChEBI" id="CHEBI:57416"/>
        <dbReference type="ChEBI" id="CHEBI:57972"/>
        <dbReference type="EC" id="5.1.1.1"/>
    </reaction>
</comment>
<protein>
    <recommendedName>
        <fullName evidence="5">Alanine racemase</fullName>
        <ecNumber evidence="5">5.1.1.1</ecNumber>
    </recommendedName>
</protein>
<keyword evidence="4 5" id="KW-0413">Isomerase</keyword>
<dbReference type="AlphaFoldDB" id="A0A4Y7XFU9"/>
<dbReference type="PANTHER" id="PTHR30511">
    <property type="entry name" value="ALANINE RACEMASE"/>
    <property type="match status" value="1"/>
</dbReference>
<dbReference type="SUPFAM" id="SSF50621">
    <property type="entry name" value="Alanine racemase C-terminal domain-like"/>
    <property type="match status" value="1"/>
</dbReference>
<evidence type="ECO:0000256" key="1">
    <source>
        <dbReference type="ARBA" id="ARBA00000316"/>
    </source>
</evidence>
<name>A0A4Y7XFU9_9GAMM</name>
<evidence type="ECO:0000313" key="9">
    <source>
        <dbReference type="EMBL" id="TEU30732.1"/>
    </source>
</evidence>
<comment type="similarity">
    <text evidence="5">Belongs to the alanine racemase family.</text>
</comment>
<evidence type="ECO:0000256" key="7">
    <source>
        <dbReference type="PIRSR" id="PIRSR600821-52"/>
    </source>
</evidence>
<feature type="active site" description="Proton acceptor; specific for L-alanine" evidence="5">
    <location>
        <position position="260"/>
    </location>
</feature>
<dbReference type="Gene3D" id="3.20.20.10">
    <property type="entry name" value="Alanine racemase"/>
    <property type="match status" value="1"/>
</dbReference>
<dbReference type="SUPFAM" id="SSF51419">
    <property type="entry name" value="PLP-binding barrel"/>
    <property type="match status" value="1"/>
</dbReference>
<comment type="caution">
    <text evidence="9">The sequence shown here is derived from an EMBL/GenBank/DDBJ whole genome shotgun (WGS) entry which is preliminary data.</text>
</comment>
<dbReference type="InterPro" id="IPR011079">
    <property type="entry name" value="Ala_racemase_C"/>
</dbReference>
<dbReference type="GO" id="GO:0030632">
    <property type="term" value="P:D-alanine biosynthetic process"/>
    <property type="evidence" value="ECO:0007669"/>
    <property type="project" value="UniProtKB-UniRule"/>
</dbReference>
<sequence length="364" mass="40565">MNAITKRQPRVELSTSALQHNLKCVRELAPQSKTICMVKADAYGHGIEFALNALQDTDAFGVACIEEARQIRQLGCSQPITLIEGVFNEAEWLEASQQQFECVVHQQQQVDWALAHPQIYQQNNLKIWLKLNSGMNRLGLQPDELLKAAHQLRAAGFELVLTMHFANADVPDHPLNQQQIQTFLNLKQQLESIEASCCNSAAIFNWPELHFDYVRPGIMLYGASPYSDISAAKLNLRPVMHLKSNLIAIQHVKAGQVIGYGSRFTTTRPTRLGIVAMGYGDGYPRALTHGAYVSIHGHEAPLLGRVSMDLLAVDLTDLPSTINIGNEVTLWGDNPSVDLIAQHNNTIGYELLCRLTNRPKRIIF</sequence>
<dbReference type="GO" id="GO:0030170">
    <property type="term" value="F:pyridoxal phosphate binding"/>
    <property type="evidence" value="ECO:0007669"/>
    <property type="project" value="UniProtKB-UniRule"/>
</dbReference>
<evidence type="ECO:0000256" key="3">
    <source>
        <dbReference type="ARBA" id="ARBA00022898"/>
    </source>
</evidence>
<dbReference type="PANTHER" id="PTHR30511:SF0">
    <property type="entry name" value="ALANINE RACEMASE, CATABOLIC-RELATED"/>
    <property type="match status" value="1"/>
</dbReference>
<dbReference type="PRINTS" id="PR00992">
    <property type="entry name" value="ALARACEMASE"/>
</dbReference>
<dbReference type="FunFam" id="3.20.20.10:FF:000002">
    <property type="entry name" value="Alanine racemase"/>
    <property type="match status" value="1"/>
</dbReference>
<dbReference type="Pfam" id="PF00842">
    <property type="entry name" value="Ala_racemase_C"/>
    <property type="match status" value="1"/>
</dbReference>
<dbReference type="UniPathway" id="UPA00042">
    <property type="reaction ID" value="UER00497"/>
</dbReference>
<comment type="function">
    <text evidence="5">Catalyzes the interconversion of L-alanine and D-alanine. May also act on other amino acids.</text>
</comment>
<gene>
    <name evidence="9" type="primary">alr</name>
    <name evidence="9" type="ORF">E2B99_00755</name>
</gene>
<reference evidence="9 10" key="1">
    <citation type="submission" date="2019-03" db="EMBL/GenBank/DDBJ databases">
        <title>Alkanindiges illinoisensis: a potential pathogenic isolated from ascites of a gastric cancer patient with abdominal metastasis.</title>
        <authorList>
            <person name="Hu X."/>
            <person name="Yang B."/>
            <person name="Yan X."/>
            <person name="Lin L."/>
            <person name="Zhao H."/>
            <person name="Zhou F."/>
            <person name="Su B."/>
            <person name="Chen J."/>
            <person name="Rui Y."/>
            <person name="Wang Q."/>
            <person name="Zheng L."/>
        </authorList>
    </citation>
    <scope>NUCLEOTIDE SEQUENCE [LARGE SCALE GENOMIC DNA]</scope>
    <source>
        <strain evidence="9 10">NFYY 23406</strain>
    </source>
</reference>
<dbReference type="SMART" id="SM01005">
    <property type="entry name" value="Ala_racemase_C"/>
    <property type="match status" value="1"/>
</dbReference>
<dbReference type="InterPro" id="IPR029066">
    <property type="entry name" value="PLP-binding_barrel"/>
</dbReference>
<dbReference type="Pfam" id="PF01168">
    <property type="entry name" value="Ala_racemase_N"/>
    <property type="match status" value="1"/>
</dbReference>
<evidence type="ECO:0000256" key="5">
    <source>
        <dbReference type="HAMAP-Rule" id="MF_01201"/>
    </source>
</evidence>
<dbReference type="HAMAP" id="MF_01201">
    <property type="entry name" value="Ala_racemase"/>
    <property type="match status" value="1"/>
</dbReference>
<accession>A0A4Y7XFU9</accession>
<proteinExistence type="inferred from homology"/>
<dbReference type="RefSeq" id="WP_134243102.1">
    <property type="nucleotide sequence ID" value="NZ_SNTY01000005.1"/>
</dbReference>
<keyword evidence="3 5" id="KW-0663">Pyridoxal phosphate</keyword>
<dbReference type="GO" id="GO:0008784">
    <property type="term" value="F:alanine racemase activity"/>
    <property type="evidence" value="ECO:0007669"/>
    <property type="project" value="UniProtKB-UniRule"/>
</dbReference>
<feature type="active site" description="Proton acceptor; specific for D-alanine" evidence="5">
    <location>
        <position position="39"/>
    </location>
</feature>
<dbReference type="GO" id="GO:0005829">
    <property type="term" value="C:cytosol"/>
    <property type="evidence" value="ECO:0007669"/>
    <property type="project" value="TreeGrafter"/>
</dbReference>
<evidence type="ECO:0000256" key="4">
    <source>
        <dbReference type="ARBA" id="ARBA00023235"/>
    </source>
</evidence>
<organism evidence="9 10">
    <name type="scientific">Alkanindiges illinoisensis</name>
    <dbReference type="NCBI Taxonomy" id="197183"/>
    <lineage>
        <taxon>Bacteria</taxon>
        <taxon>Pseudomonadati</taxon>
        <taxon>Pseudomonadota</taxon>
        <taxon>Gammaproteobacteria</taxon>
        <taxon>Moraxellales</taxon>
        <taxon>Moraxellaceae</taxon>
        <taxon>Alkanindiges</taxon>
    </lineage>
</organism>
<feature type="binding site" evidence="5 7">
    <location>
        <position position="308"/>
    </location>
    <ligand>
        <name>substrate</name>
    </ligand>
</feature>
<feature type="domain" description="Alanine racemase C-terminal" evidence="8">
    <location>
        <begin position="239"/>
        <end position="364"/>
    </location>
</feature>
<evidence type="ECO:0000256" key="2">
    <source>
        <dbReference type="ARBA" id="ARBA00001933"/>
    </source>
</evidence>
<keyword evidence="10" id="KW-1185">Reference proteome</keyword>
<comment type="cofactor">
    <cofactor evidence="2 5 6">
        <name>pyridoxal 5'-phosphate</name>
        <dbReference type="ChEBI" id="CHEBI:597326"/>
    </cofactor>
</comment>
<dbReference type="Proteomes" id="UP000297834">
    <property type="component" value="Unassembled WGS sequence"/>
</dbReference>
<dbReference type="InterPro" id="IPR000821">
    <property type="entry name" value="Ala_racemase"/>
</dbReference>
<dbReference type="NCBIfam" id="TIGR00492">
    <property type="entry name" value="alr"/>
    <property type="match status" value="1"/>
</dbReference>
<evidence type="ECO:0000313" key="10">
    <source>
        <dbReference type="Proteomes" id="UP000297834"/>
    </source>
</evidence>
<dbReference type="InterPro" id="IPR009006">
    <property type="entry name" value="Ala_racemase/Decarboxylase_C"/>
</dbReference>
<dbReference type="STRING" id="1120977.GCA_000619845_01030"/>
<dbReference type="CDD" id="cd06827">
    <property type="entry name" value="PLPDE_III_AR_proteobact"/>
    <property type="match status" value="1"/>
</dbReference>
<dbReference type="OrthoDB" id="9813814at2"/>
<evidence type="ECO:0000259" key="8">
    <source>
        <dbReference type="SMART" id="SM01005"/>
    </source>
</evidence>
<dbReference type="InterPro" id="IPR001608">
    <property type="entry name" value="Ala_racemase_N"/>
</dbReference>
<dbReference type="EMBL" id="SNTY01000005">
    <property type="protein sequence ID" value="TEU30732.1"/>
    <property type="molecule type" value="Genomic_DNA"/>
</dbReference>